<comment type="caution">
    <text evidence="5">The sequence shown here is derived from an EMBL/GenBank/DDBJ whole genome shotgun (WGS) entry which is preliminary data.</text>
</comment>
<dbReference type="PANTHER" id="PTHR45569">
    <property type="entry name" value="SENSOR PROTEIN KDPD"/>
    <property type="match status" value="1"/>
</dbReference>
<dbReference type="GO" id="GO:0005886">
    <property type="term" value="C:plasma membrane"/>
    <property type="evidence" value="ECO:0007669"/>
    <property type="project" value="TreeGrafter"/>
</dbReference>
<dbReference type="Pfam" id="PF02702">
    <property type="entry name" value="KdpD"/>
    <property type="match status" value="1"/>
</dbReference>
<evidence type="ECO:0000256" key="3">
    <source>
        <dbReference type="ARBA" id="ARBA00023012"/>
    </source>
</evidence>
<dbReference type="Proteomes" id="UP000240608">
    <property type="component" value="Unassembled WGS sequence"/>
</dbReference>
<proteinExistence type="predicted"/>
<dbReference type="InterPro" id="IPR052023">
    <property type="entry name" value="Histidine_kinase_KdpD"/>
</dbReference>
<keyword evidence="2 5" id="KW-0418">Kinase</keyword>
<gene>
    <name evidence="5" type="ORF">C9994_14365</name>
</gene>
<dbReference type="AlphaFoldDB" id="A0A2T4DER4"/>
<sequence length="196" mass="22108">MSTSQDNFLQLIRKRKKGRLKIYIGMIAGVGKTYRMLQEAHELLTANVDVRIGFIETHNRKETVALVEGIPSIPLKEVYYKGKILQEMDLESILKAKPDVVLVDELANTNIPASINEKRYQDVIDLIEAGINIISAFNVQHLESMIDRVQKIAGIEVKECIPDKFLKYADEVVNIDLPAEDLISRLKAGKIYAGDK</sequence>
<feature type="domain" description="Signal transduction histidine kinase osmosensitive K+ channel sensor N-terminal" evidence="4">
    <location>
        <begin position="16"/>
        <end position="195"/>
    </location>
</feature>
<dbReference type="GO" id="GO:0000155">
    <property type="term" value="F:phosphorelay sensor kinase activity"/>
    <property type="evidence" value="ECO:0007669"/>
    <property type="project" value="InterPro"/>
</dbReference>
<dbReference type="EMBL" id="PYVU01000252">
    <property type="protein sequence ID" value="PTB92232.1"/>
    <property type="molecule type" value="Genomic_DNA"/>
</dbReference>
<name>A0A2T4DER4_9BACT</name>
<accession>A0A2T4DER4</accession>
<dbReference type="InterPro" id="IPR027417">
    <property type="entry name" value="P-loop_NTPase"/>
</dbReference>
<feature type="non-terminal residue" evidence="5">
    <location>
        <position position="196"/>
    </location>
</feature>
<evidence type="ECO:0000256" key="2">
    <source>
        <dbReference type="ARBA" id="ARBA00022777"/>
    </source>
</evidence>
<dbReference type="PANTHER" id="PTHR45569:SF1">
    <property type="entry name" value="SENSOR PROTEIN KDPD"/>
    <property type="match status" value="1"/>
</dbReference>
<evidence type="ECO:0000259" key="4">
    <source>
        <dbReference type="Pfam" id="PF02702"/>
    </source>
</evidence>
<reference evidence="5 6" key="1">
    <citation type="submission" date="2018-03" db="EMBL/GenBank/DDBJ databases">
        <title>Cross-interface Injection: A General Nanoliter Liquid Handling Method Applied to Single Cells Genome Amplification Automated Nanoliter Liquid Handling Applied to Single Cell Multiple Displacement Amplification.</title>
        <authorList>
            <person name="Yun J."/>
            <person name="Xu P."/>
            <person name="Xu J."/>
            <person name="Dai X."/>
            <person name="Wang Y."/>
            <person name="Zheng X."/>
            <person name="Cao C."/>
            <person name="Yi Q."/>
            <person name="Zhu Y."/>
            <person name="Wang L."/>
            <person name="Dong Z."/>
            <person name="Huang Y."/>
            <person name="Huang L."/>
            <person name="Du W."/>
        </authorList>
    </citation>
    <scope>NUCLEOTIDE SEQUENCE [LARGE SCALE GENOMIC DNA]</scope>
    <source>
        <strain evidence="5 6">Z-D1-2</strain>
    </source>
</reference>
<dbReference type="Gene3D" id="3.40.50.300">
    <property type="entry name" value="P-loop containing nucleotide triphosphate hydrolases"/>
    <property type="match status" value="1"/>
</dbReference>
<dbReference type="SUPFAM" id="SSF52540">
    <property type="entry name" value="P-loop containing nucleoside triphosphate hydrolases"/>
    <property type="match status" value="1"/>
</dbReference>
<evidence type="ECO:0000256" key="1">
    <source>
        <dbReference type="ARBA" id="ARBA00022679"/>
    </source>
</evidence>
<evidence type="ECO:0000313" key="6">
    <source>
        <dbReference type="Proteomes" id="UP000240608"/>
    </source>
</evidence>
<organism evidence="5 6">
    <name type="scientific">Marivirga lumbricoides</name>
    <dbReference type="NCBI Taxonomy" id="1046115"/>
    <lineage>
        <taxon>Bacteria</taxon>
        <taxon>Pseudomonadati</taxon>
        <taxon>Bacteroidota</taxon>
        <taxon>Cytophagia</taxon>
        <taxon>Cytophagales</taxon>
        <taxon>Marivirgaceae</taxon>
        <taxon>Marivirga</taxon>
    </lineage>
</organism>
<evidence type="ECO:0000313" key="5">
    <source>
        <dbReference type="EMBL" id="PTB92232.1"/>
    </source>
</evidence>
<protein>
    <submittedName>
        <fullName evidence="5">Histidine kinase</fullName>
    </submittedName>
</protein>
<keyword evidence="3" id="KW-0902">Two-component regulatory system</keyword>
<keyword evidence="1" id="KW-0808">Transferase</keyword>
<dbReference type="InterPro" id="IPR003852">
    <property type="entry name" value="Sig_transdc_His_kinase_KdpD_N"/>
</dbReference>